<dbReference type="Gene3D" id="1.25.40.10">
    <property type="entry name" value="Tetratricopeptide repeat domain"/>
    <property type="match status" value="1"/>
</dbReference>
<feature type="compositionally biased region" description="Acidic residues" evidence="1">
    <location>
        <begin position="60"/>
        <end position="72"/>
    </location>
</feature>
<evidence type="ECO:0000256" key="2">
    <source>
        <dbReference type="SAM" id="Phobius"/>
    </source>
</evidence>
<evidence type="ECO:0000313" key="4">
    <source>
        <dbReference type="Proteomes" id="UP000219669"/>
    </source>
</evidence>
<organism evidence="3 4">
    <name type="scientific">Alysiella filiformis DSM 16848</name>
    <dbReference type="NCBI Taxonomy" id="1120981"/>
    <lineage>
        <taxon>Bacteria</taxon>
        <taxon>Pseudomonadati</taxon>
        <taxon>Pseudomonadota</taxon>
        <taxon>Betaproteobacteria</taxon>
        <taxon>Neisseriales</taxon>
        <taxon>Neisseriaceae</taxon>
        <taxon>Alysiella</taxon>
    </lineage>
</organism>
<feature type="region of interest" description="Disordered" evidence="1">
    <location>
        <begin position="33"/>
        <end position="74"/>
    </location>
</feature>
<dbReference type="RefSeq" id="WP_097113837.1">
    <property type="nucleotide sequence ID" value="NZ_CP083931.1"/>
</dbReference>
<name>A0A286E7Y6_9NEIS</name>
<protein>
    <recommendedName>
        <fullName evidence="5">Tetratricopeptide repeat-containing protein</fullName>
    </recommendedName>
</protein>
<proteinExistence type="predicted"/>
<dbReference type="AlphaFoldDB" id="A0A286E7Y6"/>
<evidence type="ECO:0000256" key="1">
    <source>
        <dbReference type="SAM" id="MobiDB-lite"/>
    </source>
</evidence>
<dbReference type="InterPro" id="IPR011990">
    <property type="entry name" value="TPR-like_helical_dom_sf"/>
</dbReference>
<dbReference type="Proteomes" id="UP000219669">
    <property type="component" value="Unassembled WGS sequence"/>
</dbReference>
<reference evidence="3 4" key="1">
    <citation type="submission" date="2017-09" db="EMBL/GenBank/DDBJ databases">
        <authorList>
            <person name="Ehlers B."/>
            <person name="Leendertz F.H."/>
        </authorList>
    </citation>
    <scope>NUCLEOTIDE SEQUENCE [LARGE SCALE GENOMIC DNA]</scope>
    <source>
        <strain evidence="3 4">DSM 16848</strain>
    </source>
</reference>
<keyword evidence="2" id="KW-0472">Membrane</keyword>
<evidence type="ECO:0000313" key="3">
    <source>
        <dbReference type="EMBL" id="SOD66964.1"/>
    </source>
</evidence>
<accession>A0A286E7Y6</accession>
<keyword evidence="2" id="KW-1133">Transmembrane helix</keyword>
<keyword evidence="4" id="KW-1185">Reference proteome</keyword>
<feature type="compositionally biased region" description="Basic residues" evidence="1">
    <location>
        <begin position="39"/>
        <end position="48"/>
    </location>
</feature>
<evidence type="ECO:0008006" key="5">
    <source>
        <dbReference type="Google" id="ProtNLM"/>
    </source>
</evidence>
<dbReference type="EMBL" id="OCNF01000005">
    <property type="protein sequence ID" value="SOD66964.1"/>
    <property type="molecule type" value="Genomic_DNA"/>
</dbReference>
<gene>
    <name evidence="3" type="ORF">SAMN02746062_00757</name>
</gene>
<sequence>MDDLNPMMLAAGGGGIILIAILLMMKQKQQKAAAQSSKKTSKGKKNKAKQAESVAMENQAETEGETAEEDGEWGWTNEASAQFVDDTKVSVQDVDALTEFNVYKQFGYFEQAAESLSLYLQNNPDKADTALVSELIDLWMEAKRVDDVSNALLSYQALLSTEAVTDYVKRGLALDENHLGLRVLAESRLGWTVTQTAQEIGEQTGMPPVQEQNSKAMRNKKKLQEEEESARLLSRKLLVTGSAGLGQVSNEEKGAVLAFMNPEQSVRLLRGSLSYEAANKYLNKAIRASGRPAALLIDALTFDYRANNLNGFASHLWNLYFSLGQYGRQVKERMLGWGYNLGNHPVFDSLEANPADTAVLREIGIQQGFLDAGASVKKARHKSLVIENADVDAEPRTPAERALKESESLLMYGQLDQSMEILEQAIRDYPQESQLYVALFDLYERAEEWERLEKLLQELRLQIQSLPEEVVLAMSQLLQRFNNGSFGH</sequence>
<feature type="transmembrane region" description="Helical" evidence="2">
    <location>
        <begin position="6"/>
        <end position="25"/>
    </location>
</feature>
<dbReference type="OrthoDB" id="8605970at2"/>
<keyword evidence="2" id="KW-0812">Transmembrane</keyword>